<evidence type="ECO:0000256" key="6">
    <source>
        <dbReference type="SAM" id="Coils"/>
    </source>
</evidence>
<dbReference type="CDD" id="cd08047">
    <property type="entry name" value="TAF7"/>
    <property type="match status" value="1"/>
</dbReference>
<feature type="coiled-coil region" evidence="6">
    <location>
        <begin position="290"/>
        <end position="317"/>
    </location>
</feature>
<gene>
    <name evidence="9" type="ORF">R9X50_00094600</name>
</gene>
<feature type="region of interest" description="Disordered" evidence="7">
    <location>
        <begin position="424"/>
        <end position="481"/>
    </location>
</feature>
<evidence type="ECO:0000256" key="2">
    <source>
        <dbReference type="ARBA" id="ARBA00009368"/>
    </source>
</evidence>
<feature type="compositionally biased region" description="Acidic residues" evidence="7">
    <location>
        <begin position="445"/>
        <end position="468"/>
    </location>
</feature>
<evidence type="ECO:0000256" key="4">
    <source>
        <dbReference type="ARBA" id="ARBA00023163"/>
    </source>
</evidence>
<reference evidence="9 10" key="1">
    <citation type="submission" date="2023-11" db="EMBL/GenBank/DDBJ databases">
        <title>An acidophilic fungus is an integral part of prey digestion in a carnivorous sundew plant.</title>
        <authorList>
            <person name="Tsai I.J."/>
        </authorList>
    </citation>
    <scope>NUCLEOTIDE SEQUENCE [LARGE SCALE GENOMIC DNA]</scope>
    <source>
        <strain evidence="9">169a</strain>
    </source>
</reference>
<protein>
    <submittedName>
        <fullName evidence="9">Transcription initiation factor tfiid subunit 7</fullName>
    </submittedName>
</protein>
<feature type="compositionally biased region" description="Basic and acidic residues" evidence="7">
    <location>
        <begin position="469"/>
        <end position="481"/>
    </location>
</feature>
<dbReference type="GO" id="GO:0005669">
    <property type="term" value="C:transcription factor TFIID complex"/>
    <property type="evidence" value="ECO:0007669"/>
    <property type="project" value="InterPro"/>
</dbReference>
<proteinExistence type="inferred from homology"/>
<feature type="compositionally biased region" description="Acidic residues" evidence="7">
    <location>
        <begin position="351"/>
        <end position="374"/>
    </location>
</feature>
<dbReference type="Pfam" id="PF04658">
    <property type="entry name" value="TAFII55_N"/>
    <property type="match status" value="1"/>
</dbReference>
<dbReference type="PANTHER" id="PTHR12228">
    <property type="entry name" value="TRANSCRIPTION INITIATION FACTOR TFIID 55 KD SUBUNIT-RELATED"/>
    <property type="match status" value="1"/>
</dbReference>
<evidence type="ECO:0000256" key="3">
    <source>
        <dbReference type="ARBA" id="ARBA00023015"/>
    </source>
</evidence>
<evidence type="ECO:0000256" key="7">
    <source>
        <dbReference type="SAM" id="MobiDB-lite"/>
    </source>
</evidence>
<keyword evidence="6" id="KW-0175">Coiled coil</keyword>
<dbReference type="InterPro" id="IPR006751">
    <property type="entry name" value="TAFII55_prot_cons_reg"/>
</dbReference>
<keyword evidence="3" id="KW-0805">Transcription regulation</keyword>
<feature type="compositionally biased region" description="Acidic residues" evidence="7">
    <location>
        <begin position="141"/>
        <end position="150"/>
    </location>
</feature>
<evidence type="ECO:0000313" key="9">
    <source>
        <dbReference type="EMBL" id="WPG98160.1"/>
    </source>
</evidence>
<dbReference type="Proteomes" id="UP001303373">
    <property type="component" value="Chromosome 1"/>
</dbReference>
<dbReference type="EMBL" id="CP138580">
    <property type="protein sequence ID" value="WPG98160.1"/>
    <property type="molecule type" value="Genomic_DNA"/>
</dbReference>
<feature type="compositionally biased region" description="Pro residues" evidence="7">
    <location>
        <begin position="17"/>
        <end position="31"/>
    </location>
</feature>
<name>A0AAQ3R2E0_9PEZI</name>
<dbReference type="SMART" id="SM01370">
    <property type="entry name" value="TAFII55_N"/>
    <property type="match status" value="1"/>
</dbReference>
<keyword evidence="5" id="KW-0539">Nucleus</keyword>
<feature type="domain" description="TAFII55 protein conserved region" evidence="8">
    <location>
        <begin position="156"/>
        <end position="315"/>
    </location>
</feature>
<feature type="compositionally biased region" description="Acidic residues" evidence="7">
    <location>
        <begin position="529"/>
        <end position="543"/>
    </location>
</feature>
<evidence type="ECO:0000259" key="8">
    <source>
        <dbReference type="SMART" id="SM01370"/>
    </source>
</evidence>
<organism evidence="9 10">
    <name type="scientific">Acrodontium crateriforme</name>
    <dbReference type="NCBI Taxonomy" id="150365"/>
    <lineage>
        <taxon>Eukaryota</taxon>
        <taxon>Fungi</taxon>
        <taxon>Dikarya</taxon>
        <taxon>Ascomycota</taxon>
        <taxon>Pezizomycotina</taxon>
        <taxon>Dothideomycetes</taxon>
        <taxon>Dothideomycetidae</taxon>
        <taxon>Mycosphaerellales</taxon>
        <taxon>Teratosphaeriaceae</taxon>
        <taxon>Acrodontium</taxon>
    </lineage>
</organism>
<evidence type="ECO:0000256" key="5">
    <source>
        <dbReference type="ARBA" id="ARBA00023242"/>
    </source>
</evidence>
<dbReference type="PANTHER" id="PTHR12228:SF0">
    <property type="entry name" value="TATA-BOX BINDING PROTEIN ASSOCIATED FACTOR 7"/>
    <property type="match status" value="1"/>
</dbReference>
<feature type="compositionally biased region" description="Polar residues" evidence="7">
    <location>
        <begin position="89"/>
        <end position="102"/>
    </location>
</feature>
<evidence type="ECO:0000256" key="1">
    <source>
        <dbReference type="ARBA" id="ARBA00004123"/>
    </source>
</evidence>
<dbReference type="AlphaFoldDB" id="A0AAQ3R2E0"/>
<feature type="compositionally biased region" description="Basic and acidic residues" evidence="7">
    <location>
        <begin position="510"/>
        <end position="522"/>
    </location>
</feature>
<feature type="region of interest" description="Disordered" evidence="7">
    <location>
        <begin position="330"/>
        <end position="403"/>
    </location>
</feature>
<sequence length="543" mass="59788">MKLKLSVNGNKSLSHPTPSPSAASPPPPPTPAASSGLIKLKVSQPPTPLTPSTDRPITKKTTKKRPAEDDYAPAAKRPNLPSRKISLKINPQASHGATSAPNSAGGLNKIPLKRRQNAPKLTGLLNNKGRPIPKRKPGEGYDSEDSDVEQDPAQQQGFILRMEPGSDADYLRDAIANGKIGLSRDEGGADVALKFITPDLRRAVVRIRNRLYAAALVDLPCIVESMKSWDRKGWWKVADVCQMLLVLGSCKNEEDAKTYPLPREVDEKLMQYAHGLTPPMHWVRKRRFRKRQSHRTLANIEEEVQRLLDEDEAVERGGGKIEVEEQDFYQLDREEQSSEEDAEGDAISTVENDDYDDDDEDADGDLAADLEADLEAAFQGDGDDTIFNELVSDSPAPMSDPANSFVAGDAGILDYPIVETPIVQTPLAQTPRAETPMADPQTSDAAEESNEDDDDEDDDSSADDFDEDAAARAAEKEQQKEEIADLVREIANARAKVAAMTNQLLRNREMGKLQKLEEDLRNKRAGFGMEEEDDDDDDENEAN</sequence>
<dbReference type="GO" id="GO:0016251">
    <property type="term" value="F:RNA polymerase II general transcription initiation factor activity"/>
    <property type="evidence" value="ECO:0007669"/>
    <property type="project" value="TreeGrafter"/>
</dbReference>
<dbReference type="InterPro" id="IPR037817">
    <property type="entry name" value="TAF7"/>
</dbReference>
<comment type="subcellular location">
    <subcellularLocation>
        <location evidence="1">Nucleus</location>
    </subcellularLocation>
</comment>
<keyword evidence="4" id="KW-0804">Transcription</keyword>
<evidence type="ECO:0000313" key="10">
    <source>
        <dbReference type="Proteomes" id="UP001303373"/>
    </source>
</evidence>
<dbReference type="GO" id="GO:0051123">
    <property type="term" value="P:RNA polymerase II preinitiation complex assembly"/>
    <property type="evidence" value="ECO:0007669"/>
    <property type="project" value="TreeGrafter"/>
</dbReference>
<feature type="region of interest" description="Disordered" evidence="7">
    <location>
        <begin position="1"/>
        <end position="152"/>
    </location>
</feature>
<accession>A0AAQ3R2E0</accession>
<feature type="region of interest" description="Disordered" evidence="7">
    <location>
        <begin position="510"/>
        <end position="543"/>
    </location>
</feature>
<keyword evidence="10" id="KW-1185">Reference proteome</keyword>
<comment type="similarity">
    <text evidence="2">Belongs to the TAF7 family.</text>
</comment>